<dbReference type="AlphaFoldDB" id="A0A314UBT2"/>
<dbReference type="InterPro" id="IPR002110">
    <property type="entry name" value="Ankyrin_rpt"/>
</dbReference>
<sequence length="121" mass="13546">MESMDPRLYDAATIGDLSFLGKIRNGEVLIDLVSQKTPKDNNILHIAAEFKQMDFFKEVKFHHPQSPRFWAINKNNETPLHVAARVGCHEIAESSLLINAKCQPIESVDPENGPAGGENEY</sequence>
<comment type="caution">
    <text evidence="1">The sequence shown here is derived from an EMBL/GenBank/DDBJ whole genome shotgun (WGS) entry which is preliminary data.</text>
</comment>
<dbReference type="SUPFAM" id="SSF48403">
    <property type="entry name" value="Ankyrin repeat"/>
    <property type="match status" value="1"/>
</dbReference>
<dbReference type="Pfam" id="PF12796">
    <property type="entry name" value="Ank_2"/>
    <property type="match status" value="1"/>
</dbReference>
<name>A0A314UBT2_PRUYE</name>
<dbReference type="OrthoDB" id="1847170at2759"/>
<keyword evidence="2" id="KW-1185">Reference proteome</keyword>
<dbReference type="STRING" id="2094558.A0A314UBT2"/>
<proteinExistence type="predicted"/>
<reference evidence="1 2" key="1">
    <citation type="submission" date="2018-02" db="EMBL/GenBank/DDBJ databases">
        <title>Draft genome of wild Prunus yedoensis var. nudiflora.</title>
        <authorList>
            <person name="Baek S."/>
            <person name="Kim J.-H."/>
            <person name="Choi K."/>
            <person name="Kim G.-B."/>
            <person name="Cho A."/>
            <person name="Jang H."/>
            <person name="Shin C.-H."/>
            <person name="Yu H.-J."/>
            <person name="Mun J.-H."/>
        </authorList>
    </citation>
    <scope>NUCLEOTIDE SEQUENCE [LARGE SCALE GENOMIC DNA]</scope>
    <source>
        <strain evidence="2">cv. Jeju island</strain>
        <tissue evidence="1">Leaf</tissue>
    </source>
</reference>
<dbReference type="Proteomes" id="UP000250321">
    <property type="component" value="Unassembled WGS sequence"/>
</dbReference>
<evidence type="ECO:0000313" key="2">
    <source>
        <dbReference type="Proteomes" id="UP000250321"/>
    </source>
</evidence>
<evidence type="ECO:0000313" key="1">
    <source>
        <dbReference type="EMBL" id="PQM34166.1"/>
    </source>
</evidence>
<organism evidence="1 2">
    <name type="scientific">Prunus yedoensis var. nudiflora</name>
    <dbReference type="NCBI Taxonomy" id="2094558"/>
    <lineage>
        <taxon>Eukaryota</taxon>
        <taxon>Viridiplantae</taxon>
        <taxon>Streptophyta</taxon>
        <taxon>Embryophyta</taxon>
        <taxon>Tracheophyta</taxon>
        <taxon>Spermatophyta</taxon>
        <taxon>Magnoliopsida</taxon>
        <taxon>eudicotyledons</taxon>
        <taxon>Gunneridae</taxon>
        <taxon>Pentapetalae</taxon>
        <taxon>rosids</taxon>
        <taxon>fabids</taxon>
        <taxon>Rosales</taxon>
        <taxon>Rosaceae</taxon>
        <taxon>Amygdaloideae</taxon>
        <taxon>Amygdaleae</taxon>
        <taxon>Prunus</taxon>
    </lineage>
</organism>
<dbReference type="Gene3D" id="1.25.40.20">
    <property type="entry name" value="Ankyrin repeat-containing domain"/>
    <property type="match status" value="1"/>
</dbReference>
<gene>
    <name evidence="1" type="ORF">Pyn_37936</name>
</gene>
<dbReference type="EMBL" id="PJQY01003829">
    <property type="protein sequence ID" value="PQM34166.1"/>
    <property type="molecule type" value="Genomic_DNA"/>
</dbReference>
<accession>A0A314UBT2</accession>
<protein>
    <submittedName>
        <fullName evidence="1">Ankyrin-2-like</fullName>
    </submittedName>
</protein>
<dbReference type="InterPro" id="IPR036770">
    <property type="entry name" value="Ankyrin_rpt-contain_sf"/>
</dbReference>